<evidence type="ECO:0000313" key="1">
    <source>
        <dbReference type="EMBL" id="MBC9245880.1"/>
    </source>
</evidence>
<dbReference type="Pfam" id="PF10094">
    <property type="entry name" value="DUF2332"/>
    <property type="match status" value="1"/>
</dbReference>
<comment type="caution">
    <text evidence="1">The sequence shown here is derived from an EMBL/GenBank/DDBJ whole genome shotgun (WGS) entry which is preliminary data.</text>
</comment>
<dbReference type="InterPro" id="IPR011200">
    <property type="entry name" value="UCP012608"/>
</dbReference>
<evidence type="ECO:0000313" key="2">
    <source>
        <dbReference type="Proteomes" id="UP000608594"/>
    </source>
</evidence>
<accession>A0A926GB92</accession>
<keyword evidence="2" id="KW-1185">Reference proteome</keyword>
<dbReference type="PIRSF" id="PIRSF012608">
    <property type="entry name" value="UCP012608"/>
    <property type="match status" value="1"/>
</dbReference>
<dbReference type="EMBL" id="JACOQL010000001">
    <property type="protein sequence ID" value="MBC9245880.1"/>
    <property type="molecule type" value="Genomic_DNA"/>
</dbReference>
<protein>
    <submittedName>
        <fullName evidence="1">DUF2332 family protein</fullName>
    </submittedName>
</protein>
<dbReference type="AlphaFoldDB" id="A0A926GB92"/>
<proteinExistence type="predicted"/>
<dbReference type="RefSeq" id="WP_187792268.1">
    <property type="nucleotide sequence ID" value="NZ_JACOQL010000001.1"/>
</dbReference>
<name>A0A926GB92_9RHOB</name>
<dbReference type="Proteomes" id="UP000608594">
    <property type="component" value="Unassembled WGS sequence"/>
</dbReference>
<organism evidence="1 2">
    <name type="scientific">Paracoccus amoyensis</name>
    <dbReference type="NCBI Taxonomy" id="2760093"/>
    <lineage>
        <taxon>Bacteria</taxon>
        <taxon>Pseudomonadati</taxon>
        <taxon>Pseudomonadota</taxon>
        <taxon>Alphaproteobacteria</taxon>
        <taxon>Rhodobacterales</taxon>
        <taxon>Paracoccaceae</taxon>
        <taxon>Paracoccus</taxon>
    </lineage>
</organism>
<sequence>MTEAAVRRAFRDQATACRMLGSDFTAGICDMLARVLQPDQGPVAEQVLGWRGDPSGKADSVPLRLCGGLHALVLTGLSPDLVRAYTNREIGPALLIDAIQRHRCFLHEWLQSPPQTNEVARSAAIIAAARFIQQFTTLPMRALELGSSAGLNLNFHRCDIDIDNKYPEEHDGVILRPKWSGEIPLADLSVATARGIDLNPLNPVTHALRLRSYCWPDQKDRLARLDAALTLAQQHPTTVDQGDAGAWLKAQLDHATLGQTTFVFHTIAAQYFPRDTLTTCEAALQNAGRAASRGAPLIHFSMESDGGDGARLSLRLWDGAERAWILGRADFHGRWITWQPKEIPPQDVNLLALGHSPK</sequence>
<gene>
    <name evidence="1" type="ORF">H4P12_03935</name>
</gene>
<reference evidence="1" key="1">
    <citation type="submission" date="2020-08" db="EMBL/GenBank/DDBJ databases">
        <title>Paracoccus amoyensis sp. nov., isolated from the surface seawater at coast of Xiamen, Fujian.</title>
        <authorList>
            <person name="Lyu L."/>
        </authorList>
    </citation>
    <scope>NUCLEOTIDE SEQUENCE</scope>
    <source>
        <strain evidence="1">11-3</strain>
    </source>
</reference>